<evidence type="ECO:0000256" key="5">
    <source>
        <dbReference type="ARBA" id="ARBA00022723"/>
    </source>
</evidence>
<keyword evidence="11" id="KW-1185">Reference proteome</keyword>
<dbReference type="OrthoDB" id="3366823at2759"/>
<dbReference type="InterPro" id="IPR002403">
    <property type="entry name" value="Cyt_P450_E_grp-IV"/>
</dbReference>
<evidence type="ECO:0000256" key="3">
    <source>
        <dbReference type="ARBA" id="ARBA00010617"/>
    </source>
</evidence>
<dbReference type="GO" id="GO:0016705">
    <property type="term" value="F:oxidoreductase activity, acting on paired donors, with incorporation or reduction of molecular oxygen"/>
    <property type="evidence" value="ECO:0007669"/>
    <property type="project" value="InterPro"/>
</dbReference>
<evidence type="ECO:0008006" key="12">
    <source>
        <dbReference type="Google" id="ProtNLM"/>
    </source>
</evidence>
<dbReference type="Proteomes" id="UP000054481">
    <property type="component" value="Unassembled WGS sequence"/>
</dbReference>
<dbReference type="InterPro" id="IPR001128">
    <property type="entry name" value="Cyt_P450"/>
</dbReference>
<keyword evidence="7" id="KW-0560">Oxidoreductase</keyword>
<name>A0A0F7ZQ86_9HYPO</name>
<reference evidence="10 11" key="1">
    <citation type="journal article" date="2014" name="Genome Biol. Evol.">
        <title>Comparative genomics and transcriptomics analyses reveal divergent lifestyle features of nematode endoparasitic fungus Hirsutella minnesotensis.</title>
        <authorList>
            <person name="Lai Y."/>
            <person name="Liu K."/>
            <person name="Zhang X."/>
            <person name="Zhang X."/>
            <person name="Li K."/>
            <person name="Wang N."/>
            <person name="Shu C."/>
            <person name="Wu Y."/>
            <person name="Wang C."/>
            <person name="Bushley K.E."/>
            <person name="Xiang M."/>
            <person name="Liu X."/>
        </authorList>
    </citation>
    <scope>NUCLEOTIDE SEQUENCE [LARGE SCALE GENOMIC DNA]</scope>
    <source>
        <strain evidence="10 11">3608</strain>
    </source>
</reference>
<feature type="transmembrane region" description="Helical" evidence="9">
    <location>
        <begin position="20"/>
        <end position="39"/>
    </location>
</feature>
<keyword evidence="9" id="KW-1133">Transmembrane helix</keyword>
<keyword evidence="7" id="KW-0503">Monooxygenase</keyword>
<keyword evidence="4" id="KW-0443">Lipid metabolism</keyword>
<comment type="cofactor">
    <cofactor evidence="1 8">
        <name>heme</name>
        <dbReference type="ChEBI" id="CHEBI:30413"/>
    </cofactor>
</comment>
<dbReference type="SUPFAM" id="SSF48264">
    <property type="entry name" value="Cytochrome P450"/>
    <property type="match status" value="1"/>
</dbReference>
<protein>
    <recommendedName>
        <fullName evidence="12">Cytochrome P450</fullName>
    </recommendedName>
</protein>
<keyword evidence="5 8" id="KW-0479">Metal-binding</keyword>
<evidence type="ECO:0000256" key="8">
    <source>
        <dbReference type="PIRSR" id="PIRSR602403-1"/>
    </source>
</evidence>
<evidence type="ECO:0000313" key="10">
    <source>
        <dbReference type="EMBL" id="KJZ76815.1"/>
    </source>
</evidence>
<dbReference type="EMBL" id="KQ030509">
    <property type="protein sequence ID" value="KJZ76815.1"/>
    <property type="molecule type" value="Genomic_DNA"/>
</dbReference>
<dbReference type="PANTHER" id="PTHR24306">
    <property type="match status" value="1"/>
</dbReference>
<evidence type="ECO:0000256" key="4">
    <source>
        <dbReference type="ARBA" id="ARBA00022516"/>
    </source>
</evidence>
<keyword evidence="6 8" id="KW-0408">Iron</keyword>
<feature type="binding site" description="axial binding residue" evidence="8">
    <location>
        <position position="508"/>
    </location>
    <ligand>
        <name>heme</name>
        <dbReference type="ChEBI" id="CHEBI:30413"/>
    </ligand>
    <ligandPart>
        <name>Fe</name>
        <dbReference type="ChEBI" id="CHEBI:18248"/>
    </ligandPart>
</feature>
<comment type="similarity">
    <text evidence="3">Belongs to the cytochrome P450 family.</text>
</comment>
<evidence type="ECO:0000256" key="2">
    <source>
        <dbReference type="ARBA" id="ARBA00004389"/>
    </source>
</evidence>
<keyword evidence="9" id="KW-0812">Transmembrane</keyword>
<evidence type="ECO:0000256" key="7">
    <source>
        <dbReference type="ARBA" id="ARBA00023033"/>
    </source>
</evidence>
<dbReference type="PRINTS" id="PR00465">
    <property type="entry name" value="EP450IV"/>
</dbReference>
<dbReference type="Pfam" id="PF00067">
    <property type="entry name" value="p450"/>
    <property type="match status" value="1"/>
</dbReference>
<keyword evidence="4" id="KW-0444">Lipid biosynthesis</keyword>
<dbReference type="AlphaFoldDB" id="A0A0F7ZQ86"/>
<gene>
    <name evidence="10" type="ORF">HIM_03692</name>
</gene>
<dbReference type="CDD" id="cd11040">
    <property type="entry name" value="CYP7_CYP8-like"/>
    <property type="match status" value="1"/>
</dbReference>
<dbReference type="GO" id="GO:0004497">
    <property type="term" value="F:monooxygenase activity"/>
    <property type="evidence" value="ECO:0007669"/>
    <property type="project" value="UniProtKB-KW"/>
</dbReference>
<dbReference type="GO" id="GO:0005789">
    <property type="term" value="C:endoplasmic reticulum membrane"/>
    <property type="evidence" value="ECO:0007669"/>
    <property type="project" value="UniProtKB-SubCell"/>
</dbReference>
<dbReference type="GO" id="GO:0005506">
    <property type="term" value="F:iron ion binding"/>
    <property type="evidence" value="ECO:0007669"/>
    <property type="project" value="InterPro"/>
</dbReference>
<dbReference type="Gene3D" id="1.10.630.10">
    <property type="entry name" value="Cytochrome P450"/>
    <property type="match status" value="1"/>
</dbReference>
<dbReference type="GO" id="GO:0020037">
    <property type="term" value="F:heme binding"/>
    <property type="evidence" value="ECO:0007669"/>
    <property type="project" value="InterPro"/>
</dbReference>
<accession>A0A0F7ZQ86</accession>
<keyword evidence="9" id="KW-0472">Membrane</keyword>
<proteinExistence type="inferred from homology"/>
<organism evidence="10 11">
    <name type="scientific">Hirsutella minnesotensis 3608</name>
    <dbReference type="NCBI Taxonomy" id="1043627"/>
    <lineage>
        <taxon>Eukaryota</taxon>
        <taxon>Fungi</taxon>
        <taxon>Dikarya</taxon>
        <taxon>Ascomycota</taxon>
        <taxon>Pezizomycotina</taxon>
        <taxon>Sordariomycetes</taxon>
        <taxon>Hypocreomycetidae</taxon>
        <taxon>Hypocreales</taxon>
        <taxon>Ophiocordycipitaceae</taxon>
        <taxon>Hirsutella</taxon>
    </lineage>
</organism>
<dbReference type="PANTHER" id="PTHR24306:SF7">
    <property type="entry name" value="AHBB"/>
    <property type="match status" value="1"/>
</dbReference>
<evidence type="ECO:0000313" key="11">
    <source>
        <dbReference type="Proteomes" id="UP000054481"/>
    </source>
</evidence>
<keyword evidence="8" id="KW-0349">Heme</keyword>
<evidence type="ECO:0000256" key="1">
    <source>
        <dbReference type="ARBA" id="ARBA00001971"/>
    </source>
</evidence>
<dbReference type="InterPro" id="IPR036396">
    <property type="entry name" value="Cyt_P450_sf"/>
</dbReference>
<sequence>MDSPTSPTALADVMAYLQKPFILAVIATLLMIAAATKVLSSSYGSPIPRNGTNSSPPMVPTWIPFVGHAPQMFFNADGFLGGLRGKYPEGVFSLLLCGKLHHFVHKPSMATTLINRPKTTAETVSGGLLVSNFGCSKKDQVHHATMANESKSHFKHLLSEPGLSDIVSATVRHVKQNIADLVTFNSSTTDQTDWERASGVDVVQDSRGEAYVEADLMELTRNFIAKTANCALYGTDFVENFPDIWQLIWMFDEAFLLLASNVPAWIPWPRLQRAKVVRRRILAYTYEFNEAMDKHLRGEDPGIKWQDLDNVSALVRDRLQTFQDRGLSMSARASCDLALCWAMNANANQLVPWMLFELYRDAVLLEQVREEIAPYVKVTQPVNDFGTAVWVPPVVDLIDIDGLMNKCPLLKAAYIETLRVYTGPWTMRRLNEDVVMEDKESTQAFVLQKGTFAHVSQEMHQMDPAYFPDPAEWHHERHLKEHTDEKGNKSFVADMGTIRPYGGGPAMCKGKNFAVREMLLYSAMIITFYDMRPPQGQSWEIPKTFKPVATRRPKTPIKVWIKRREQSVVERNEGNGAGA</sequence>
<evidence type="ECO:0000256" key="6">
    <source>
        <dbReference type="ARBA" id="ARBA00023004"/>
    </source>
</evidence>
<evidence type="ECO:0000256" key="9">
    <source>
        <dbReference type="SAM" id="Phobius"/>
    </source>
</evidence>
<comment type="subcellular location">
    <subcellularLocation>
        <location evidence="2">Endoplasmic reticulum membrane</location>
        <topology evidence="2">Single-pass membrane protein</topology>
    </subcellularLocation>
</comment>